<proteinExistence type="predicted"/>
<dbReference type="InterPro" id="IPR003593">
    <property type="entry name" value="AAA+_ATPase"/>
</dbReference>
<dbReference type="SUPFAM" id="SSF52540">
    <property type="entry name" value="P-loop containing nucleoside triphosphate hydrolases"/>
    <property type="match status" value="1"/>
</dbReference>
<evidence type="ECO:0000313" key="3">
    <source>
        <dbReference type="EMBL" id="KJA13023.1"/>
    </source>
</evidence>
<dbReference type="Gene3D" id="3.40.50.300">
    <property type="entry name" value="P-loop containing nucleotide triphosphate hydrolases"/>
    <property type="match status" value="1"/>
</dbReference>
<dbReference type="Pfam" id="PF22942">
    <property type="entry name" value="DUF7025"/>
    <property type="match status" value="1"/>
</dbReference>
<dbReference type="InterPro" id="IPR003959">
    <property type="entry name" value="ATPase_AAA_core"/>
</dbReference>
<dbReference type="AlphaFoldDB" id="A0A0D2LQD0"/>
<evidence type="ECO:0000313" key="4">
    <source>
        <dbReference type="Proteomes" id="UP000054270"/>
    </source>
</evidence>
<dbReference type="GO" id="GO:0016887">
    <property type="term" value="F:ATP hydrolysis activity"/>
    <property type="evidence" value="ECO:0007669"/>
    <property type="project" value="InterPro"/>
</dbReference>
<dbReference type="SMART" id="SM00382">
    <property type="entry name" value="AAA"/>
    <property type="match status" value="1"/>
</dbReference>
<dbReference type="PANTHER" id="PTHR46411:SF3">
    <property type="entry name" value="AAA+ ATPASE DOMAIN-CONTAINING PROTEIN"/>
    <property type="match status" value="1"/>
</dbReference>
<feature type="region of interest" description="Disordered" evidence="1">
    <location>
        <begin position="14"/>
        <end position="47"/>
    </location>
</feature>
<feature type="domain" description="AAA+ ATPase" evidence="2">
    <location>
        <begin position="457"/>
        <end position="582"/>
    </location>
</feature>
<gene>
    <name evidence="3" type="ORF">HYPSUDRAFT_50032</name>
</gene>
<dbReference type="OMA" id="FRINDMD"/>
<dbReference type="PANTHER" id="PTHR46411">
    <property type="entry name" value="FAMILY ATPASE, PUTATIVE-RELATED"/>
    <property type="match status" value="1"/>
</dbReference>
<dbReference type="CDD" id="cd19481">
    <property type="entry name" value="RecA-like_protease"/>
    <property type="match status" value="1"/>
</dbReference>
<keyword evidence="4" id="KW-1185">Reference proteome</keyword>
<organism evidence="3 4">
    <name type="scientific">Hypholoma sublateritium (strain FD-334 SS-4)</name>
    <dbReference type="NCBI Taxonomy" id="945553"/>
    <lineage>
        <taxon>Eukaryota</taxon>
        <taxon>Fungi</taxon>
        <taxon>Dikarya</taxon>
        <taxon>Basidiomycota</taxon>
        <taxon>Agaricomycotina</taxon>
        <taxon>Agaricomycetes</taxon>
        <taxon>Agaricomycetidae</taxon>
        <taxon>Agaricales</taxon>
        <taxon>Agaricineae</taxon>
        <taxon>Strophariaceae</taxon>
        <taxon>Hypholoma</taxon>
    </lineage>
</organism>
<dbReference type="GO" id="GO:0005524">
    <property type="term" value="F:ATP binding"/>
    <property type="evidence" value="ECO:0007669"/>
    <property type="project" value="InterPro"/>
</dbReference>
<dbReference type="InterPro" id="IPR027417">
    <property type="entry name" value="P-loop_NTPase"/>
</dbReference>
<reference evidence="4" key="1">
    <citation type="submission" date="2014-04" db="EMBL/GenBank/DDBJ databases">
        <title>Evolutionary Origins and Diversification of the Mycorrhizal Mutualists.</title>
        <authorList>
            <consortium name="DOE Joint Genome Institute"/>
            <consortium name="Mycorrhizal Genomics Consortium"/>
            <person name="Kohler A."/>
            <person name="Kuo A."/>
            <person name="Nagy L.G."/>
            <person name="Floudas D."/>
            <person name="Copeland A."/>
            <person name="Barry K.W."/>
            <person name="Cichocki N."/>
            <person name="Veneault-Fourrey C."/>
            <person name="LaButti K."/>
            <person name="Lindquist E.A."/>
            <person name="Lipzen A."/>
            <person name="Lundell T."/>
            <person name="Morin E."/>
            <person name="Murat C."/>
            <person name="Riley R."/>
            <person name="Ohm R."/>
            <person name="Sun H."/>
            <person name="Tunlid A."/>
            <person name="Henrissat B."/>
            <person name="Grigoriev I.V."/>
            <person name="Hibbett D.S."/>
            <person name="Martin F."/>
        </authorList>
    </citation>
    <scope>NUCLEOTIDE SEQUENCE [LARGE SCALE GENOMIC DNA]</scope>
    <source>
        <strain evidence="4">FD-334 SS-4</strain>
    </source>
</reference>
<dbReference type="Proteomes" id="UP000054270">
    <property type="component" value="Unassembled WGS sequence"/>
</dbReference>
<evidence type="ECO:0000259" key="2">
    <source>
        <dbReference type="SMART" id="SM00382"/>
    </source>
</evidence>
<dbReference type="EMBL" id="KN817802">
    <property type="protein sequence ID" value="KJA13023.1"/>
    <property type="molecule type" value="Genomic_DNA"/>
</dbReference>
<evidence type="ECO:0000256" key="1">
    <source>
        <dbReference type="SAM" id="MobiDB-lite"/>
    </source>
</evidence>
<dbReference type="InterPro" id="IPR054289">
    <property type="entry name" value="DUF7025"/>
</dbReference>
<sequence>MPPTVMRSVAGLFQRPGSKLPQKKSKREKDTASTLSDTGTQIGQDLQPNPRVSYLDYYYDETAKAWKYQKSTVNGTTHASLDKNGGKYDFFVIRTVPQAGSFGNENVTFNIASDFLRQACQEVIRSWPGISWTSNALQLPKDLFISFYYDFMKYAAVLRGKDDITPTESKILASVEVLTSTIALDYGTILSDIQHLISHGEITFDLLYAILVPQTTMVQRCDITGLPRLYQLISWTRQTDAGDAKTYRLVLESIDLVAHPTTRTIVVGKVQKSKSVTHIRGTFRINDMDIYPLQFHKDIEGLMEEVKQRGRKWVSLIGSHHKYFDGIAASLAEVVGSAVQYNVRGRIMVDRTTFSYLNPGHRFTGTVESAQAFREATPHVDLDDDEILLAPTLVFGFSLADRMWLQFNVEKITDISWNDDAFPNLVMDNQRKDLLHSLIEAHDEKTGLNDFILGKGQGLVISLFGPPGVGKTFTAEATSEHLRRPIYVIGGGNLGTTAKYLDESLKGIFKAATAWKAILLIDEADAFLEARTINELERSAMVAVFLRHMEYYEGILFVTTNRVKVFDDAFLSRVHVALNFTELTQEAMSQISRVPYKANRQQITYNRTSQAL</sequence>
<protein>
    <recommendedName>
        <fullName evidence="2">AAA+ ATPase domain-containing protein</fullName>
    </recommendedName>
</protein>
<dbReference type="STRING" id="945553.A0A0D2LQD0"/>
<name>A0A0D2LQD0_HYPSF</name>
<dbReference type="OrthoDB" id="10042665at2759"/>
<feature type="compositionally biased region" description="Polar residues" evidence="1">
    <location>
        <begin position="32"/>
        <end position="47"/>
    </location>
</feature>
<accession>A0A0D2LQD0</accession>
<dbReference type="Pfam" id="PF00004">
    <property type="entry name" value="AAA"/>
    <property type="match status" value="1"/>
</dbReference>